<comment type="caution">
    <text evidence="1">The sequence shown here is derived from an EMBL/GenBank/DDBJ whole genome shotgun (WGS) entry which is preliminary data.</text>
</comment>
<sequence>MKLTIRERLSISQLYPQKGNMIEQTLVEDIVKKVRIGQKEIKEIGLKVQAAGNGGISYVWDEKKA</sequence>
<evidence type="ECO:0000313" key="1">
    <source>
        <dbReference type="EMBL" id="GAG38836.1"/>
    </source>
</evidence>
<dbReference type="AlphaFoldDB" id="X0YQ32"/>
<protein>
    <submittedName>
        <fullName evidence="1">Uncharacterized protein</fullName>
    </submittedName>
</protein>
<organism evidence="1">
    <name type="scientific">marine sediment metagenome</name>
    <dbReference type="NCBI Taxonomy" id="412755"/>
    <lineage>
        <taxon>unclassified sequences</taxon>
        <taxon>metagenomes</taxon>
        <taxon>ecological metagenomes</taxon>
    </lineage>
</organism>
<accession>X0YQ32</accession>
<reference evidence="1" key="1">
    <citation type="journal article" date="2014" name="Front. Microbiol.">
        <title>High frequency of phylogenetically diverse reductive dehalogenase-homologous genes in deep subseafloor sedimentary metagenomes.</title>
        <authorList>
            <person name="Kawai M."/>
            <person name="Futagami T."/>
            <person name="Toyoda A."/>
            <person name="Takaki Y."/>
            <person name="Nishi S."/>
            <person name="Hori S."/>
            <person name="Arai W."/>
            <person name="Tsubouchi T."/>
            <person name="Morono Y."/>
            <person name="Uchiyama I."/>
            <person name="Ito T."/>
            <person name="Fujiyama A."/>
            <person name="Inagaki F."/>
            <person name="Takami H."/>
        </authorList>
    </citation>
    <scope>NUCLEOTIDE SEQUENCE</scope>
    <source>
        <strain evidence="1">Expedition CK06-06</strain>
    </source>
</reference>
<dbReference type="EMBL" id="BARS01047327">
    <property type="protein sequence ID" value="GAG38836.1"/>
    <property type="molecule type" value="Genomic_DNA"/>
</dbReference>
<proteinExistence type="predicted"/>
<gene>
    <name evidence="1" type="ORF">S01H1_71102</name>
</gene>
<name>X0YQ32_9ZZZZ</name>
<feature type="non-terminal residue" evidence="1">
    <location>
        <position position="65"/>
    </location>
</feature>